<dbReference type="SUPFAM" id="SSF103032">
    <property type="entry name" value="Hypothetical protein YwqG"/>
    <property type="match status" value="1"/>
</dbReference>
<dbReference type="Proteomes" id="UP000003835">
    <property type="component" value="Unassembled WGS sequence"/>
</dbReference>
<name>B4W0F0_9CYAN</name>
<dbReference type="InterPro" id="IPR035948">
    <property type="entry name" value="YwqG-like_sf"/>
</dbReference>
<dbReference type="eggNOG" id="COG1357">
    <property type="taxonomic scope" value="Bacteria"/>
</dbReference>
<dbReference type="EMBL" id="DS989865">
    <property type="protein sequence ID" value="EDX72377.1"/>
    <property type="molecule type" value="Genomic_DNA"/>
</dbReference>
<dbReference type="eggNOG" id="COG3878">
    <property type="taxonomic scope" value="Bacteria"/>
</dbReference>
<proteinExistence type="predicted"/>
<dbReference type="Gene3D" id="2.30.320.10">
    <property type="entry name" value="YwqG-like"/>
    <property type="match status" value="1"/>
</dbReference>
<dbReference type="InterPro" id="IPR051082">
    <property type="entry name" value="Pentapeptide-BTB/POZ_domain"/>
</dbReference>
<organism evidence="2 3">
    <name type="scientific">Coleofasciculus chthonoplastes PCC 7420</name>
    <dbReference type="NCBI Taxonomy" id="118168"/>
    <lineage>
        <taxon>Bacteria</taxon>
        <taxon>Bacillati</taxon>
        <taxon>Cyanobacteriota</taxon>
        <taxon>Cyanophyceae</taxon>
        <taxon>Coleofasciculales</taxon>
        <taxon>Coleofasciculaceae</taxon>
        <taxon>Coleofasciculus</taxon>
    </lineage>
</organism>
<dbReference type="Pfam" id="PF09234">
    <property type="entry name" value="DUF1963"/>
    <property type="match status" value="1"/>
</dbReference>
<evidence type="ECO:0000256" key="1">
    <source>
        <dbReference type="SAM" id="MobiDB-lite"/>
    </source>
</evidence>
<dbReference type="STRING" id="118168.MC7420_1046"/>
<keyword evidence="3" id="KW-1185">Reference proteome</keyword>
<dbReference type="PANTHER" id="PTHR14136">
    <property type="entry name" value="BTB_POZ DOMAIN-CONTAINING PROTEIN KCTD9"/>
    <property type="match status" value="1"/>
</dbReference>
<dbReference type="SUPFAM" id="SSF141571">
    <property type="entry name" value="Pentapeptide repeat-like"/>
    <property type="match status" value="3"/>
</dbReference>
<feature type="compositionally biased region" description="Polar residues" evidence="1">
    <location>
        <begin position="25"/>
        <end position="38"/>
    </location>
</feature>
<dbReference type="RefSeq" id="WP_006104653.1">
    <property type="nucleotide sequence ID" value="NZ_DS989865.1"/>
</dbReference>
<accession>B4W0F0</accession>
<dbReference type="InterPro" id="IPR015315">
    <property type="entry name" value="DUF1963"/>
</dbReference>
<dbReference type="AlphaFoldDB" id="B4W0F0"/>
<dbReference type="HOGENOM" id="CLU_363202_0_0_3"/>
<dbReference type="OrthoDB" id="57088at2"/>
<gene>
    <name evidence="2" type="ORF">MC7420_1046</name>
</gene>
<reference evidence="2 3" key="1">
    <citation type="submission" date="2008-07" db="EMBL/GenBank/DDBJ databases">
        <authorList>
            <person name="Tandeau de Marsac N."/>
            <person name="Ferriera S."/>
            <person name="Johnson J."/>
            <person name="Kravitz S."/>
            <person name="Beeson K."/>
            <person name="Sutton G."/>
            <person name="Rogers Y.-H."/>
            <person name="Friedman R."/>
            <person name="Frazier M."/>
            <person name="Venter J.C."/>
        </authorList>
    </citation>
    <scope>NUCLEOTIDE SEQUENCE [LARGE SCALE GENOMIC DNA]</scope>
    <source>
        <strain evidence="2 3">PCC 7420</strain>
    </source>
</reference>
<dbReference type="Pfam" id="PF13599">
    <property type="entry name" value="Pentapeptide_4"/>
    <property type="match status" value="2"/>
</dbReference>
<evidence type="ECO:0000313" key="3">
    <source>
        <dbReference type="Proteomes" id="UP000003835"/>
    </source>
</evidence>
<sequence>MSDSGQPPRRRRRRNSAFDDESNHPDQSTQPQHQGQLTRTERQEIVDLLRQESADNFLKRAREIGLNPKTDFAELNLSGVNLSSASLQGADLTGVNLSQANLSNAHLNHAKLTNANLQQANLQRSGMSSVDLSGANLKEANLSNANLSHANLSQTNLQQADLSNANLNDANLNHANLEEANLENANLAAIKLQGAKCDRANFQGVRFYDQSKYPHHQTYNLSQISFKGANFANTSLAGLTGINLSNSDLSHANLNQANLSGANLTNANLEGANLENANLAKIKLQGAKCDRANFQGVRFYYEHQYKAWDLSQISFKGANFANTSLSKLNFSHSDLSHANFQQAQLTQIDLNYANLKGTNFQGVTLNQVTLKGAIIDEQTQMAASWRKVIAVLNQTHEDLELQNLDLSRQDLSEFNLAGANLSHADLTSVNLENANLKGANLTGVDLSKANLLGTQIDETTNLDPMWRRAWAAVNSPLDAESSNYLIREVMPAILERYRDRIEATIKPYLALKLIPNQNLTWWQSKFAGWQNRKGGFPYLPKGVDYPKTPDGNYLHLLAQINFAEVPHLEGFPKQGILQFYIADDESCGLNKNFGIPYSEAAFEQNRFRLLYHRKLNLNENHLTTDFSFLPEKDDHSHLREIYPSECSAIQWAKGYEPISLDNYDSYPRLLPEVCNDDEWIEDEIHVDDLREEFDEACGWRFQGANCDIQMGGHTCFFSDDPRDYLDSNEDPFDTLLLKIRLVEDGSLFFYIQSSALARCDFSKILYAMA</sequence>
<protein>
    <submittedName>
        <fullName evidence="2">Conserved domain protein</fullName>
    </submittedName>
</protein>
<dbReference type="PANTHER" id="PTHR14136:SF17">
    <property type="entry name" value="BTB_POZ DOMAIN-CONTAINING PROTEIN KCTD9"/>
    <property type="match status" value="1"/>
</dbReference>
<evidence type="ECO:0000313" key="2">
    <source>
        <dbReference type="EMBL" id="EDX72377.1"/>
    </source>
</evidence>
<feature type="region of interest" description="Disordered" evidence="1">
    <location>
        <begin position="1"/>
        <end position="39"/>
    </location>
</feature>
<dbReference type="Gene3D" id="2.160.20.80">
    <property type="entry name" value="E3 ubiquitin-protein ligase SopA"/>
    <property type="match status" value="4"/>
</dbReference>
<dbReference type="Pfam" id="PF00805">
    <property type="entry name" value="Pentapeptide"/>
    <property type="match status" value="3"/>
</dbReference>
<dbReference type="InterPro" id="IPR001646">
    <property type="entry name" value="5peptide_repeat"/>
</dbReference>